<keyword evidence="3" id="KW-1185">Reference proteome</keyword>
<proteinExistence type="predicted"/>
<dbReference type="KEGG" id="thd:BHV28_16390"/>
<name>A0A1U9JWR1_9HYPH</name>
<dbReference type="AlphaFoldDB" id="A0A1U9JWR1"/>
<gene>
    <name evidence="2" type="ORF">BHV28_16390</name>
</gene>
<feature type="transmembrane region" description="Helical" evidence="1">
    <location>
        <begin position="128"/>
        <end position="147"/>
    </location>
</feature>
<feature type="transmembrane region" description="Helical" evidence="1">
    <location>
        <begin position="79"/>
        <end position="97"/>
    </location>
</feature>
<reference evidence="2 3" key="2">
    <citation type="journal article" date="2016" name="Sci. Rep.">
        <title>The genome of Rhizobiales bacteria in predatory ants reveals urease gene functions but no genes for nitrogen fixation.</title>
        <authorList>
            <person name="Neuvonen M.M."/>
            <person name="Tamarit D."/>
            <person name="Naslund K."/>
            <person name="Liebig J."/>
            <person name="Feldhaar H."/>
            <person name="Moran N.A."/>
            <person name="Guy L."/>
            <person name="Andersson S.G."/>
        </authorList>
    </citation>
    <scope>NUCLEOTIDE SEQUENCE [LARGE SCALE GENOMIC DNA]</scope>
    <source>
        <strain evidence="2 3">Hsal</strain>
    </source>
</reference>
<evidence type="ECO:0000256" key="1">
    <source>
        <dbReference type="SAM" id="Phobius"/>
    </source>
</evidence>
<accession>A0A1U9JWR1</accession>
<keyword evidence="1" id="KW-0812">Transmembrane</keyword>
<evidence type="ECO:0000313" key="3">
    <source>
        <dbReference type="Proteomes" id="UP000188912"/>
    </source>
</evidence>
<dbReference type="EMBL" id="CP017315">
    <property type="protein sequence ID" value="AQS42317.1"/>
    <property type="molecule type" value="Genomic_DNA"/>
</dbReference>
<dbReference type="Proteomes" id="UP000188912">
    <property type="component" value="Chromosome"/>
</dbReference>
<organism evidence="2 3">
    <name type="scientific">Candidatus Tokpelaia hoelldobleri</name>
    <dbReference type="NCBI Taxonomy" id="1902579"/>
    <lineage>
        <taxon>Bacteria</taxon>
        <taxon>Pseudomonadati</taxon>
        <taxon>Pseudomonadota</taxon>
        <taxon>Alphaproteobacteria</taxon>
        <taxon>Hyphomicrobiales</taxon>
        <taxon>Candidatus Tokpelaia</taxon>
    </lineage>
</organism>
<dbReference type="STRING" id="1902579.BHV28_16390"/>
<sequence length="155" mass="17490">MKYLTAYRIAWIVTGCFFAEAAYVITQIVLTVLFRQAPFNLMEFLKPDNPLYALPAYFHVLGAVFAAGILFGELRRIRTAFYYICCGLAAAITYYILTLPDIIETVHCAFSWFSWHPNCLMLTGDTPAIIAAGLVSAAVSGFVYWFISPRRHAKR</sequence>
<evidence type="ECO:0000313" key="2">
    <source>
        <dbReference type="EMBL" id="AQS42317.1"/>
    </source>
</evidence>
<keyword evidence="1" id="KW-1133">Transmembrane helix</keyword>
<feature type="transmembrane region" description="Helical" evidence="1">
    <location>
        <begin position="54"/>
        <end position="72"/>
    </location>
</feature>
<feature type="transmembrane region" description="Helical" evidence="1">
    <location>
        <begin position="9"/>
        <end position="34"/>
    </location>
</feature>
<protein>
    <submittedName>
        <fullName evidence="2">Uncharacterized protein</fullName>
    </submittedName>
</protein>
<reference evidence="2 3" key="1">
    <citation type="journal article" date="2010" name="Science">
        <title>Genomic comparison of the ants Camponotus floridanus and Harpegnathos saltator.</title>
        <authorList>
            <person name="Bonasio R."/>
            <person name="Zhang G."/>
            <person name="Ye C."/>
            <person name="Mutti N.S."/>
            <person name="Fang X."/>
            <person name="Qin N."/>
            <person name="Donahue G."/>
            <person name="Yang P."/>
            <person name="Li Q."/>
            <person name="Li C."/>
            <person name="Zhang P."/>
            <person name="Huang Z."/>
            <person name="Berger S.L."/>
            <person name="Reinberg D."/>
            <person name="Wang J."/>
            <person name="Liebig J."/>
        </authorList>
    </citation>
    <scope>NUCLEOTIDE SEQUENCE [LARGE SCALE GENOMIC DNA]</scope>
    <source>
        <strain evidence="2 3">Hsal</strain>
    </source>
</reference>
<keyword evidence="1" id="KW-0472">Membrane</keyword>